<gene>
    <name evidence="6" type="ORF">Nepgr_023889</name>
</gene>
<proteinExistence type="inferred from homology"/>
<keyword evidence="7" id="KW-1185">Reference proteome</keyword>
<comment type="similarity">
    <text evidence="3">Belongs to the PMEI family.</text>
</comment>
<dbReference type="InterPro" id="IPR006501">
    <property type="entry name" value="Pectinesterase_inhib_dom"/>
</dbReference>
<evidence type="ECO:0000256" key="4">
    <source>
        <dbReference type="SAM" id="SignalP"/>
    </source>
</evidence>
<evidence type="ECO:0000313" key="6">
    <source>
        <dbReference type="EMBL" id="GMH22046.1"/>
    </source>
</evidence>
<keyword evidence="1 4" id="KW-0732">Signal</keyword>
<dbReference type="GO" id="GO:0004857">
    <property type="term" value="F:enzyme inhibitor activity"/>
    <property type="evidence" value="ECO:0007669"/>
    <property type="project" value="InterPro"/>
</dbReference>
<dbReference type="EMBL" id="BSYO01000024">
    <property type="protein sequence ID" value="GMH22046.1"/>
    <property type="molecule type" value="Genomic_DNA"/>
</dbReference>
<sequence>MIDLKNSLTALFFISALLFISMDAEADDLIRTTCRRTPDRRICESSLRSDPRSATAATAEALIPIMIDVVRSEFTASLAHVNALIKQARDPGMARALRECAWLYKVVLEDNVVVAVKAVKLGDPKFGEEAMIDSGNEAEACERTFSGRLRSPVTERTKYLHGVCNVAAALVKIME</sequence>
<dbReference type="InterPro" id="IPR052421">
    <property type="entry name" value="PCW_Enzyme_Inhibitor"/>
</dbReference>
<dbReference type="InterPro" id="IPR035513">
    <property type="entry name" value="Invertase/methylesterase_inhib"/>
</dbReference>
<dbReference type="PANTHER" id="PTHR36710">
    <property type="entry name" value="PECTINESTERASE INHIBITOR-LIKE"/>
    <property type="match status" value="1"/>
</dbReference>
<feature type="domain" description="Pectinesterase inhibitor" evidence="5">
    <location>
        <begin position="25"/>
        <end position="170"/>
    </location>
</feature>
<reference evidence="6" key="1">
    <citation type="submission" date="2023-05" db="EMBL/GenBank/DDBJ databases">
        <title>Nepenthes gracilis genome sequencing.</title>
        <authorList>
            <person name="Fukushima K."/>
        </authorList>
    </citation>
    <scope>NUCLEOTIDE SEQUENCE</scope>
    <source>
        <strain evidence="6">SING2019-196</strain>
    </source>
</reference>
<protein>
    <recommendedName>
        <fullName evidence="5">Pectinesterase inhibitor domain-containing protein</fullName>
    </recommendedName>
</protein>
<dbReference type="InterPro" id="IPR034087">
    <property type="entry name" value="C/VIF1"/>
</dbReference>
<keyword evidence="2" id="KW-1015">Disulfide bond</keyword>
<accession>A0AAD3T3N7</accession>
<evidence type="ECO:0000256" key="2">
    <source>
        <dbReference type="ARBA" id="ARBA00023157"/>
    </source>
</evidence>
<evidence type="ECO:0000256" key="1">
    <source>
        <dbReference type="ARBA" id="ARBA00022729"/>
    </source>
</evidence>
<dbReference type="Proteomes" id="UP001279734">
    <property type="component" value="Unassembled WGS sequence"/>
</dbReference>
<feature type="chain" id="PRO_5042035378" description="Pectinesterase inhibitor domain-containing protein" evidence="4">
    <location>
        <begin position="27"/>
        <end position="175"/>
    </location>
</feature>
<dbReference type="NCBIfam" id="TIGR01614">
    <property type="entry name" value="PME_inhib"/>
    <property type="match status" value="1"/>
</dbReference>
<dbReference type="AlphaFoldDB" id="A0AAD3T3N7"/>
<feature type="signal peptide" evidence="4">
    <location>
        <begin position="1"/>
        <end position="26"/>
    </location>
</feature>
<evidence type="ECO:0000313" key="7">
    <source>
        <dbReference type="Proteomes" id="UP001279734"/>
    </source>
</evidence>
<organism evidence="6 7">
    <name type="scientific">Nepenthes gracilis</name>
    <name type="common">Slender pitcher plant</name>
    <dbReference type="NCBI Taxonomy" id="150966"/>
    <lineage>
        <taxon>Eukaryota</taxon>
        <taxon>Viridiplantae</taxon>
        <taxon>Streptophyta</taxon>
        <taxon>Embryophyta</taxon>
        <taxon>Tracheophyta</taxon>
        <taxon>Spermatophyta</taxon>
        <taxon>Magnoliopsida</taxon>
        <taxon>eudicotyledons</taxon>
        <taxon>Gunneridae</taxon>
        <taxon>Pentapetalae</taxon>
        <taxon>Caryophyllales</taxon>
        <taxon>Nepenthaceae</taxon>
        <taxon>Nepenthes</taxon>
    </lineage>
</organism>
<dbReference type="PANTHER" id="PTHR36710:SF18">
    <property type="entry name" value="PECTINESTERASE INHIBITOR 5-RELATED"/>
    <property type="match status" value="1"/>
</dbReference>
<comment type="caution">
    <text evidence="6">The sequence shown here is derived from an EMBL/GenBank/DDBJ whole genome shotgun (WGS) entry which is preliminary data.</text>
</comment>
<dbReference type="SUPFAM" id="SSF101148">
    <property type="entry name" value="Plant invertase/pectin methylesterase inhibitor"/>
    <property type="match status" value="1"/>
</dbReference>
<dbReference type="SMART" id="SM00856">
    <property type="entry name" value="PMEI"/>
    <property type="match status" value="1"/>
</dbReference>
<dbReference type="Pfam" id="PF04043">
    <property type="entry name" value="PMEI"/>
    <property type="match status" value="1"/>
</dbReference>
<dbReference type="Gene3D" id="1.20.140.40">
    <property type="entry name" value="Invertase/pectin methylesterase inhibitor family protein"/>
    <property type="match status" value="1"/>
</dbReference>
<evidence type="ECO:0000259" key="5">
    <source>
        <dbReference type="SMART" id="SM00856"/>
    </source>
</evidence>
<dbReference type="CDD" id="cd15796">
    <property type="entry name" value="CIF_like"/>
    <property type="match status" value="1"/>
</dbReference>
<evidence type="ECO:0000256" key="3">
    <source>
        <dbReference type="ARBA" id="ARBA00038471"/>
    </source>
</evidence>
<name>A0AAD3T3N7_NEPGR</name>